<proteinExistence type="predicted"/>
<protein>
    <submittedName>
        <fullName evidence="3">Uncharacterized protein</fullName>
    </submittedName>
</protein>
<name>A0A934KAH1_9BACT</name>
<evidence type="ECO:0000256" key="1">
    <source>
        <dbReference type="SAM" id="MobiDB-lite"/>
    </source>
</evidence>
<evidence type="ECO:0000313" key="3">
    <source>
        <dbReference type="EMBL" id="MBJ7607888.1"/>
    </source>
</evidence>
<feature type="chain" id="PRO_5037265802" evidence="2">
    <location>
        <begin position="22"/>
        <end position="306"/>
    </location>
</feature>
<feature type="region of interest" description="Disordered" evidence="1">
    <location>
        <begin position="127"/>
        <end position="147"/>
    </location>
</feature>
<dbReference type="EMBL" id="JAEKNN010000003">
    <property type="protein sequence ID" value="MBJ7607888.1"/>
    <property type="molecule type" value="Genomic_DNA"/>
</dbReference>
<dbReference type="Proteomes" id="UP000614410">
    <property type="component" value="Unassembled WGS sequence"/>
</dbReference>
<comment type="caution">
    <text evidence="3">The sequence shown here is derived from an EMBL/GenBank/DDBJ whole genome shotgun (WGS) entry which is preliminary data.</text>
</comment>
<dbReference type="AlphaFoldDB" id="A0A934KAH1"/>
<gene>
    <name evidence="3" type="ORF">JF887_00445</name>
</gene>
<feature type="signal peptide" evidence="2">
    <location>
        <begin position="1"/>
        <end position="21"/>
    </location>
</feature>
<evidence type="ECO:0000313" key="4">
    <source>
        <dbReference type="Proteomes" id="UP000614410"/>
    </source>
</evidence>
<keyword evidence="2" id="KW-0732">Signal</keyword>
<sequence>MFTLALVVGLTGCSSAPVATATPTVNGLQARPLHLARLTTGPCQPTPGQAADQFSPFGTGFTPGDGPVYPILGEQTVGAGETRKVLWIASPRYQGPILVRGRQLDGDGTVRFGDSAAADAALELGSSSAADGSGNASGGASGSAGGGDGWRSWPKYTFVTAPGCYAYQVDGAGFTETIVFRATAGPLGGPGCQPPSPTYIGSAGPEVEGTSSPADLWALLFDTPPLSANQGVKIVWRMTGAGQLHLDTTGPGGIRAVTGGPEVHLGSTWTRPGDEWGSGFLFPTPGCWDIHAVRDGAAGDVWLAVH</sequence>
<reference evidence="3 4" key="1">
    <citation type="submission" date="2020-10" db="EMBL/GenBank/DDBJ databases">
        <title>Ca. Dormibacterota MAGs.</title>
        <authorList>
            <person name="Montgomery K."/>
        </authorList>
    </citation>
    <scope>NUCLEOTIDE SEQUENCE [LARGE SCALE GENOMIC DNA]</scope>
    <source>
        <strain evidence="3">Mitchell_Peninsula_5</strain>
    </source>
</reference>
<evidence type="ECO:0000256" key="2">
    <source>
        <dbReference type="SAM" id="SignalP"/>
    </source>
</evidence>
<organism evidence="3 4">
    <name type="scientific">Candidatus Amunia macphersoniae</name>
    <dbReference type="NCBI Taxonomy" id="3127014"/>
    <lineage>
        <taxon>Bacteria</taxon>
        <taxon>Bacillati</taxon>
        <taxon>Candidatus Dormiibacterota</taxon>
        <taxon>Candidatus Dormibacteria</taxon>
        <taxon>Candidatus Aeolococcales</taxon>
        <taxon>Candidatus Aeolococcaceae</taxon>
        <taxon>Candidatus Amunia</taxon>
    </lineage>
</organism>
<accession>A0A934KAH1</accession>
<feature type="compositionally biased region" description="Gly residues" evidence="1">
    <location>
        <begin position="135"/>
        <end position="147"/>
    </location>
</feature>